<accession>A0A9X2EM71</accession>
<dbReference type="EMBL" id="JALBWM010000039">
    <property type="protein sequence ID" value="MCO1334819.1"/>
    <property type="molecule type" value="Genomic_DNA"/>
</dbReference>
<reference evidence="1" key="1">
    <citation type="journal article" date="2022" name="Arch. Microbiol.">
        <title>Microbulbifer okhotskensis sp. nov., isolated from a deep bottom sediment of the Okhotsk Sea.</title>
        <authorList>
            <person name="Romanenko L."/>
            <person name="Kurilenko V."/>
            <person name="Otstavnykh N."/>
            <person name="Velansky P."/>
            <person name="Isaeva M."/>
            <person name="Mikhailov V."/>
        </authorList>
    </citation>
    <scope>NUCLEOTIDE SEQUENCE</scope>
    <source>
        <strain evidence="1">OS29</strain>
    </source>
</reference>
<evidence type="ECO:0000313" key="1">
    <source>
        <dbReference type="EMBL" id="MCO1334819.1"/>
    </source>
</evidence>
<evidence type="ECO:0000313" key="2">
    <source>
        <dbReference type="Proteomes" id="UP001139028"/>
    </source>
</evidence>
<dbReference type="RefSeq" id="WP_252466486.1">
    <property type="nucleotide sequence ID" value="NZ_JALBWM010000039.1"/>
</dbReference>
<name>A0A9X2EM71_9GAMM</name>
<gene>
    <name evidence="1" type="ORF">MO867_10750</name>
</gene>
<dbReference type="AlphaFoldDB" id="A0A9X2EM71"/>
<proteinExistence type="predicted"/>
<sequence length="52" mass="6075">MRPELKNSGESAKSQRERITNPIAQHFDLKETLLYLRVPSTRLFALHLQLRA</sequence>
<keyword evidence="2" id="KW-1185">Reference proteome</keyword>
<comment type="caution">
    <text evidence="1">The sequence shown here is derived from an EMBL/GenBank/DDBJ whole genome shotgun (WGS) entry which is preliminary data.</text>
</comment>
<organism evidence="1 2">
    <name type="scientific">Microbulbifer okhotskensis</name>
    <dbReference type="NCBI Taxonomy" id="2926617"/>
    <lineage>
        <taxon>Bacteria</taxon>
        <taxon>Pseudomonadati</taxon>
        <taxon>Pseudomonadota</taxon>
        <taxon>Gammaproteobacteria</taxon>
        <taxon>Cellvibrionales</taxon>
        <taxon>Microbulbiferaceae</taxon>
        <taxon>Microbulbifer</taxon>
    </lineage>
</organism>
<dbReference type="Proteomes" id="UP001139028">
    <property type="component" value="Unassembled WGS sequence"/>
</dbReference>
<protein>
    <submittedName>
        <fullName evidence="1">Uncharacterized protein</fullName>
    </submittedName>
</protein>